<sequence length="327" mass="37594">MAVNSQQNSETIVFRAGTKHGPSFDLKDGSVDEVWLVTCPKLFFPLGQDLPISRQKHLEEVCLWRTDVSNLSNDFKWYWKCEYDGVIQIKLNDSRNSKNPVKEIQTYLKSLDWQGTTVPRCKGGFSLMNLSPLVQAVVVYLINHLPTTPEELNFHAELKAASHWCWSDDSNQLVMKEALDNCWLKIAVTETLKTWKEEEAELQRSKDNKMDKDSDSSDESLDEQLSVEVDTTLRSPLKAFIVIALRQGLLKLQEQTKEPPILMYNCRRQMKPRYVWFATAQKKKGKKKLLQSSYERNSPPKMPVTAAKNKLISEEEERTLSKKGSAH</sequence>
<organism evidence="2 3">
    <name type="scientific">Acropora cervicornis</name>
    <name type="common">Staghorn coral</name>
    <dbReference type="NCBI Taxonomy" id="6130"/>
    <lineage>
        <taxon>Eukaryota</taxon>
        <taxon>Metazoa</taxon>
        <taxon>Cnidaria</taxon>
        <taxon>Anthozoa</taxon>
        <taxon>Hexacorallia</taxon>
        <taxon>Scleractinia</taxon>
        <taxon>Astrocoeniina</taxon>
        <taxon>Acroporidae</taxon>
        <taxon>Acropora</taxon>
    </lineage>
</organism>
<keyword evidence="3" id="KW-1185">Reference proteome</keyword>
<gene>
    <name evidence="2" type="ORF">P5673_006446</name>
</gene>
<reference evidence="2" key="2">
    <citation type="journal article" date="2023" name="Science">
        <title>Genomic signatures of disease resistance in endangered staghorn corals.</title>
        <authorList>
            <person name="Vollmer S.V."/>
            <person name="Selwyn J.D."/>
            <person name="Despard B.A."/>
            <person name="Roesel C.L."/>
        </authorList>
    </citation>
    <scope>NUCLEOTIDE SEQUENCE</scope>
    <source>
        <strain evidence="2">K2</strain>
    </source>
</reference>
<evidence type="ECO:0000256" key="1">
    <source>
        <dbReference type="SAM" id="MobiDB-lite"/>
    </source>
</evidence>
<dbReference type="Proteomes" id="UP001249851">
    <property type="component" value="Unassembled WGS sequence"/>
</dbReference>
<feature type="region of interest" description="Disordered" evidence="1">
    <location>
        <begin position="287"/>
        <end position="327"/>
    </location>
</feature>
<evidence type="ECO:0000313" key="2">
    <source>
        <dbReference type="EMBL" id="KAK2568528.1"/>
    </source>
</evidence>
<reference evidence="2" key="1">
    <citation type="journal article" date="2023" name="G3 (Bethesda)">
        <title>Whole genome assembly and annotation of the endangered Caribbean coral Acropora cervicornis.</title>
        <authorList>
            <person name="Selwyn J.D."/>
            <person name="Vollmer S.V."/>
        </authorList>
    </citation>
    <scope>NUCLEOTIDE SEQUENCE</scope>
    <source>
        <strain evidence="2">K2</strain>
    </source>
</reference>
<feature type="compositionally biased region" description="Basic and acidic residues" evidence="1">
    <location>
        <begin position="200"/>
        <end position="215"/>
    </location>
</feature>
<feature type="region of interest" description="Disordered" evidence="1">
    <location>
        <begin position="200"/>
        <end position="224"/>
    </location>
</feature>
<comment type="caution">
    <text evidence="2">The sequence shown here is derived from an EMBL/GenBank/DDBJ whole genome shotgun (WGS) entry which is preliminary data.</text>
</comment>
<dbReference type="AlphaFoldDB" id="A0AAD9QVZ2"/>
<evidence type="ECO:0000313" key="3">
    <source>
        <dbReference type="Proteomes" id="UP001249851"/>
    </source>
</evidence>
<name>A0AAD9QVZ2_ACRCE</name>
<accession>A0AAD9QVZ2</accession>
<protein>
    <submittedName>
        <fullName evidence="2">Uncharacterized protein</fullName>
    </submittedName>
</protein>
<proteinExistence type="predicted"/>
<dbReference type="EMBL" id="JARQWQ010000011">
    <property type="protein sequence ID" value="KAK2568528.1"/>
    <property type="molecule type" value="Genomic_DNA"/>
</dbReference>